<comment type="caution">
    <text evidence="1">The sequence shown here is derived from an EMBL/GenBank/DDBJ whole genome shotgun (WGS) entry which is preliminary data.</text>
</comment>
<dbReference type="EMBL" id="QPMM01000001">
    <property type="protein sequence ID" value="RFS26227.1"/>
    <property type="molecule type" value="Genomic_DNA"/>
</dbReference>
<dbReference type="RefSeq" id="WP_116973421.1">
    <property type="nucleotide sequence ID" value="NZ_QPMM01000001.1"/>
</dbReference>
<organism evidence="1 2">
    <name type="scientific">Chitinophaga silvatica</name>
    <dbReference type="NCBI Taxonomy" id="2282649"/>
    <lineage>
        <taxon>Bacteria</taxon>
        <taxon>Pseudomonadati</taxon>
        <taxon>Bacteroidota</taxon>
        <taxon>Chitinophagia</taxon>
        <taxon>Chitinophagales</taxon>
        <taxon>Chitinophagaceae</taxon>
        <taxon>Chitinophaga</taxon>
    </lineage>
</organism>
<dbReference type="Proteomes" id="UP000260644">
    <property type="component" value="Unassembled WGS sequence"/>
</dbReference>
<keyword evidence="2" id="KW-1185">Reference proteome</keyword>
<dbReference type="OrthoDB" id="1028464at2"/>
<reference evidence="1 2" key="1">
    <citation type="submission" date="2018-07" db="EMBL/GenBank/DDBJ databases">
        <title>Chitinophaga K2CV101002-2 sp. nov., isolated from a monsoon evergreen broad-leaved forest soil.</title>
        <authorList>
            <person name="Lv Y."/>
        </authorList>
    </citation>
    <scope>NUCLEOTIDE SEQUENCE [LARGE SCALE GENOMIC DNA]</scope>
    <source>
        <strain evidence="1 2">GDMCC 1.1288</strain>
    </source>
</reference>
<evidence type="ECO:0008006" key="3">
    <source>
        <dbReference type="Google" id="ProtNLM"/>
    </source>
</evidence>
<evidence type="ECO:0000313" key="2">
    <source>
        <dbReference type="Proteomes" id="UP000260644"/>
    </source>
</evidence>
<accession>A0A3E1YFQ7</accession>
<sequence>MTISTEIKKAITHDWQNAIPELTEYSQNKLYNVVGPLVIGIELIKLPMSNEYRPHFVIYSLWKQDLNSCLDIPILLKEYHNKNGVQYSIPYENHNIFFNEAVDSVKNQTPLTFEGNISFGKVMSVLDEYSQMRPLSAAPNSFIQATLAEAKLKIALFIGISEAQNILEKINRRNWDVNHFKSCGVDVNNWLQSLQSSLSNRGEFLKQIEVNKHNKKISYLNSSELINQ</sequence>
<evidence type="ECO:0000313" key="1">
    <source>
        <dbReference type="EMBL" id="RFS26227.1"/>
    </source>
</evidence>
<name>A0A3E1YFQ7_9BACT</name>
<proteinExistence type="predicted"/>
<protein>
    <recommendedName>
        <fullName evidence="3">DUF4304 domain-containing protein</fullName>
    </recommendedName>
</protein>
<gene>
    <name evidence="1" type="ORF">DVR12_00095</name>
</gene>
<dbReference type="AlphaFoldDB" id="A0A3E1YFQ7"/>